<dbReference type="PANTHER" id="PTHR19229">
    <property type="entry name" value="ATP-BINDING CASSETTE TRANSPORTER SUBFAMILY A ABCA"/>
    <property type="match status" value="1"/>
</dbReference>
<feature type="transmembrane region" description="Helical" evidence="1">
    <location>
        <begin position="215"/>
        <end position="237"/>
    </location>
</feature>
<evidence type="ECO:0000313" key="3">
    <source>
        <dbReference type="Proteomes" id="UP001153076"/>
    </source>
</evidence>
<feature type="transmembrane region" description="Helical" evidence="1">
    <location>
        <begin position="357"/>
        <end position="379"/>
    </location>
</feature>
<gene>
    <name evidence="2" type="ORF">Cgig2_032268</name>
</gene>
<keyword evidence="1" id="KW-0472">Membrane</keyword>
<sequence>MFCIQRTIEAQFLQTTYYENVLDPKPLVLPPVPPCEDKFFIKVPCYDFLYSGNSSSIVNQIVARIMGNNPGHPIPRSKVLSFSTEAEVDEWLLTNPMRCPGALHFVEKTSIITSYGIQTNSTVVPKRGKYEDPTFEFQIPLQVAAEREIARFLIGDPNFDWRVGLKEFARPPADPFSAIATIGPTCFFAIAMFDFAFQMSSLVMEKELKLRHEGLLVVVSSVFIVLFGLMFQFDFFLHSSVSILFLVFFLFQLNMTAFAFALSAFISQSSSSTNIGFYNFIVGLITQVVMQFGFPYSEKFSRTYKVIWSLFPPNLLAKALQMLTNATTTHQDPRMRWKGWTRCAPNDDECVLTMNDIFVWFVGTFFMWYALAIYFDNIVPNPSGVRKSVFYFLNPRYWTGESANKVQKGGICTCFSSSPQLEHMTPDDEDVLEEENTVKCQVDEGLIDPNVAVEILGLAKVYRGSTNISCRKCKRTPPYHALRLFCLLGPNGASKTTAINSLTGLTPVTRGDEFHQKLCRHDKHPKNNRCLSTGIVDVLTGGEHLCLFASIKGLLSVTIAMACSICQYTFNQFIAFFDMDTLMHYN</sequence>
<comment type="caution">
    <text evidence="2">The sequence shown here is derived from an EMBL/GenBank/DDBJ whole genome shotgun (WGS) entry which is preliminary data.</text>
</comment>
<dbReference type="Proteomes" id="UP001153076">
    <property type="component" value="Unassembled WGS sequence"/>
</dbReference>
<evidence type="ECO:0008006" key="4">
    <source>
        <dbReference type="Google" id="ProtNLM"/>
    </source>
</evidence>
<keyword evidence="3" id="KW-1185">Reference proteome</keyword>
<organism evidence="2 3">
    <name type="scientific">Carnegiea gigantea</name>
    <dbReference type="NCBI Taxonomy" id="171969"/>
    <lineage>
        <taxon>Eukaryota</taxon>
        <taxon>Viridiplantae</taxon>
        <taxon>Streptophyta</taxon>
        <taxon>Embryophyta</taxon>
        <taxon>Tracheophyta</taxon>
        <taxon>Spermatophyta</taxon>
        <taxon>Magnoliopsida</taxon>
        <taxon>eudicotyledons</taxon>
        <taxon>Gunneridae</taxon>
        <taxon>Pentapetalae</taxon>
        <taxon>Caryophyllales</taxon>
        <taxon>Cactineae</taxon>
        <taxon>Cactaceae</taxon>
        <taxon>Cactoideae</taxon>
        <taxon>Echinocereeae</taxon>
        <taxon>Carnegiea</taxon>
    </lineage>
</organism>
<dbReference type="EMBL" id="JAKOGI010000981">
    <property type="protein sequence ID" value="KAJ8428688.1"/>
    <property type="molecule type" value="Genomic_DNA"/>
</dbReference>
<dbReference type="InterPro" id="IPR027417">
    <property type="entry name" value="P-loop_NTPase"/>
</dbReference>
<evidence type="ECO:0000313" key="2">
    <source>
        <dbReference type="EMBL" id="KAJ8428688.1"/>
    </source>
</evidence>
<dbReference type="GO" id="GO:0005319">
    <property type="term" value="F:lipid transporter activity"/>
    <property type="evidence" value="ECO:0007669"/>
    <property type="project" value="TreeGrafter"/>
</dbReference>
<dbReference type="SUPFAM" id="SSF52540">
    <property type="entry name" value="P-loop containing nucleoside triphosphate hydrolases"/>
    <property type="match status" value="1"/>
</dbReference>
<dbReference type="GO" id="GO:0016020">
    <property type="term" value="C:membrane"/>
    <property type="evidence" value="ECO:0007669"/>
    <property type="project" value="InterPro"/>
</dbReference>
<feature type="transmembrane region" description="Helical" evidence="1">
    <location>
        <begin position="277"/>
        <end position="294"/>
    </location>
</feature>
<dbReference type="PANTHER" id="PTHR19229:SF205">
    <property type="entry name" value="ABC TRANSPORTER A FAMILY MEMBER 1-RELATED"/>
    <property type="match status" value="1"/>
</dbReference>
<feature type="transmembrane region" description="Helical" evidence="1">
    <location>
        <begin position="176"/>
        <end position="195"/>
    </location>
</feature>
<dbReference type="InterPro" id="IPR026082">
    <property type="entry name" value="ABCA"/>
</dbReference>
<keyword evidence="1" id="KW-1133">Transmembrane helix</keyword>
<accession>A0A9Q1JPM3</accession>
<proteinExistence type="predicted"/>
<feature type="transmembrane region" description="Helical" evidence="1">
    <location>
        <begin position="243"/>
        <end position="265"/>
    </location>
</feature>
<evidence type="ECO:0000256" key="1">
    <source>
        <dbReference type="SAM" id="Phobius"/>
    </source>
</evidence>
<dbReference type="OrthoDB" id="10255969at2759"/>
<dbReference type="AlphaFoldDB" id="A0A9Q1JPM3"/>
<keyword evidence="1" id="KW-0812">Transmembrane</keyword>
<protein>
    <recommendedName>
        <fullName evidence="4">ABC transporter domain-containing protein</fullName>
    </recommendedName>
</protein>
<dbReference type="GO" id="GO:0140359">
    <property type="term" value="F:ABC-type transporter activity"/>
    <property type="evidence" value="ECO:0007669"/>
    <property type="project" value="InterPro"/>
</dbReference>
<reference evidence="2" key="1">
    <citation type="submission" date="2022-04" db="EMBL/GenBank/DDBJ databases">
        <title>Carnegiea gigantea Genome sequencing and assembly v2.</title>
        <authorList>
            <person name="Copetti D."/>
            <person name="Sanderson M.J."/>
            <person name="Burquez A."/>
            <person name="Wojciechowski M.F."/>
        </authorList>
    </citation>
    <scope>NUCLEOTIDE SEQUENCE</scope>
    <source>
        <strain evidence="2">SGP5-SGP5p</strain>
        <tissue evidence="2">Aerial part</tissue>
    </source>
</reference>
<name>A0A9Q1JPM3_9CARY</name>